<keyword evidence="9" id="KW-0560">Oxidoreductase</keyword>
<dbReference type="UniPathway" id="UPA00659"/>
<dbReference type="eggNOG" id="COG1960">
    <property type="taxonomic scope" value="Bacteria"/>
</dbReference>
<dbReference type="InterPro" id="IPR009100">
    <property type="entry name" value="AcylCoA_DH/oxidase_NM_dom_sf"/>
</dbReference>
<evidence type="ECO:0000256" key="6">
    <source>
        <dbReference type="ARBA" id="ARBA00020144"/>
    </source>
</evidence>
<dbReference type="STRING" id="595537.Varpa_1590"/>
<reference evidence="16 17" key="2">
    <citation type="journal article" date="2013" name="Genome Announc.">
        <title>Genome of the Root-Associated Plant Growth-Promoting Bacterium Variovorax paradoxus Strain EPS.</title>
        <authorList>
            <person name="Han J.I."/>
            <person name="Spain J.C."/>
            <person name="Leadbetter J.R."/>
            <person name="Ovchinnikova G."/>
            <person name="Goodwin L.A."/>
            <person name="Han C.S."/>
            <person name="Woyke T."/>
            <person name="Davenport K.W."/>
            <person name="Orwin P.M."/>
        </authorList>
    </citation>
    <scope>NUCLEOTIDE SEQUENCE [LARGE SCALE GENOMIC DNA]</scope>
    <source>
        <strain evidence="16 17">EPS</strain>
    </source>
</reference>
<dbReference type="HOGENOM" id="CLU_012192_0_0_4"/>
<dbReference type="SUPFAM" id="SSF56645">
    <property type="entry name" value="Acyl-CoA dehydrogenase NM domain-like"/>
    <property type="match status" value="1"/>
</dbReference>
<evidence type="ECO:0000259" key="14">
    <source>
        <dbReference type="Pfam" id="PF02771"/>
    </source>
</evidence>
<dbReference type="NCBIfam" id="NF009586">
    <property type="entry name" value="PRK13026.1"/>
    <property type="match status" value="1"/>
</dbReference>
<dbReference type="GO" id="GO:0070991">
    <property type="term" value="F:medium-chain fatty acyl-CoA dehydrogenase activity"/>
    <property type="evidence" value="ECO:0007669"/>
    <property type="project" value="UniProtKB-EC"/>
</dbReference>
<evidence type="ECO:0000256" key="9">
    <source>
        <dbReference type="ARBA" id="ARBA00023002"/>
    </source>
</evidence>
<feature type="domain" description="Acyl-CoA dehydrogenase/oxidase N-terminal" evidence="14">
    <location>
        <begin position="80"/>
        <end position="170"/>
    </location>
</feature>
<dbReference type="Pfam" id="PF02771">
    <property type="entry name" value="Acyl-CoA_dh_N"/>
    <property type="match status" value="1"/>
</dbReference>
<dbReference type="PANTHER" id="PTHR48083:SF33">
    <property type="entry name" value="ACYL-COENZYME A DEHYDROGENASE"/>
    <property type="match status" value="1"/>
</dbReference>
<dbReference type="InterPro" id="IPR013786">
    <property type="entry name" value="AcylCoA_DH/ox_N"/>
</dbReference>
<accession>E6V3M0</accession>
<comment type="catalytic activity">
    <reaction evidence="11">
        <text>a long-chain 2,3-saturated fatty acyl-CoA + oxidized [electron-transfer flavoprotein] + H(+) = a long-chain (2E)-enoyl-CoA + reduced [electron-transfer flavoprotein]</text>
        <dbReference type="Rhea" id="RHEA:17721"/>
        <dbReference type="Rhea" id="RHEA-COMP:10685"/>
        <dbReference type="Rhea" id="RHEA-COMP:10686"/>
        <dbReference type="ChEBI" id="CHEBI:15378"/>
        <dbReference type="ChEBI" id="CHEBI:57692"/>
        <dbReference type="ChEBI" id="CHEBI:58307"/>
        <dbReference type="ChEBI" id="CHEBI:83721"/>
        <dbReference type="ChEBI" id="CHEBI:83727"/>
        <dbReference type="EC" id="1.3.8.8"/>
    </reaction>
</comment>
<dbReference type="GO" id="GO:0033539">
    <property type="term" value="P:fatty acid beta-oxidation using acyl-CoA dehydrogenase"/>
    <property type="evidence" value="ECO:0007669"/>
    <property type="project" value="InterPro"/>
</dbReference>
<protein>
    <recommendedName>
        <fullName evidence="6">Acyl-coenzyme A dehydrogenase</fullName>
        <ecNumber evidence="4">1.3.8.7</ecNumber>
        <ecNumber evidence="5">1.3.8.8</ecNumber>
    </recommendedName>
</protein>
<dbReference type="EC" id="1.3.8.8" evidence="5"/>
<dbReference type="Proteomes" id="UP000008917">
    <property type="component" value="Chromosome"/>
</dbReference>
<dbReference type="Gene3D" id="1.10.540.10">
    <property type="entry name" value="Acyl-CoA dehydrogenase/oxidase, N-terminal domain"/>
    <property type="match status" value="1"/>
</dbReference>
<keyword evidence="7" id="KW-0285">Flavoprotein</keyword>
<evidence type="ECO:0000256" key="8">
    <source>
        <dbReference type="ARBA" id="ARBA00022827"/>
    </source>
</evidence>
<proteinExistence type="inferred from homology"/>
<evidence type="ECO:0000256" key="5">
    <source>
        <dbReference type="ARBA" id="ARBA00012040"/>
    </source>
</evidence>
<dbReference type="SUPFAM" id="SSF47203">
    <property type="entry name" value="Acyl-CoA dehydrogenase C-terminal domain-like"/>
    <property type="match status" value="1"/>
</dbReference>
<dbReference type="Pfam" id="PF00441">
    <property type="entry name" value="Acyl-CoA_dh_1"/>
    <property type="match status" value="1"/>
</dbReference>
<evidence type="ECO:0000256" key="1">
    <source>
        <dbReference type="ARBA" id="ARBA00001974"/>
    </source>
</evidence>
<dbReference type="InterPro" id="IPR015396">
    <property type="entry name" value="FadE_C"/>
</dbReference>
<dbReference type="InterPro" id="IPR046373">
    <property type="entry name" value="Acyl-CoA_Oxase/DH_mid-dom_sf"/>
</dbReference>
<feature type="region of interest" description="Disordered" evidence="12">
    <location>
        <begin position="708"/>
        <end position="762"/>
    </location>
</feature>
<dbReference type="InterPro" id="IPR009075">
    <property type="entry name" value="AcylCo_DH/oxidase_C"/>
</dbReference>
<feature type="domain" description="Acyl-CoA dehydrogenase C-terminal bacterial-type" evidence="15">
    <location>
        <begin position="451"/>
        <end position="709"/>
    </location>
</feature>
<dbReference type="Gene3D" id="2.40.110.10">
    <property type="entry name" value="Butyryl-CoA Dehydrogenase, subunit A, domain 2"/>
    <property type="match status" value="1"/>
</dbReference>
<gene>
    <name evidence="16" type="ordered locus">Varpa_1590</name>
</gene>
<comment type="catalytic activity">
    <reaction evidence="10">
        <text>a medium-chain 2,3-saturated fatty acyl-CoA + oxidized [electron-transfer flavoprotein] + H(+) = a medium-chain (2E)-enoyl-CoA + reduced [electron-transfer flavoprotein]</text>
        <dbReference type="Rhea" id="RHEA:14477"/>
        <dbReference type="Rhea" id="RHEA-COMP:10685"/>
        <dbReference type="Rhea" id="RHEA-COMP:10686"/>
        <dbReference type="ChEBI" id="CHEBI:15378"/>
        <dbReference type="ChEBI" id="CHEBI:57692"/>
        <dbReference type="ChEBI" id="CHEBI:58307"/>
        <dbReference type="ChEBI" id="CHEBI:83723"/>
        <dbReference type="ChEBI" id="CHEBI:83726"/>
        <dbReference type="EC" id="1.3.8.7"/>
    </reaction>
</comment>
<evidence type="ECO:0000259" key="15">
    <source>
        <dbReference type="Pfam" id="PF09317"/>
    </source>
</evidence>
<dbReference type="FunFam" id="1.10.540.10:FF:000004">
    <property type="entry name" value="Acyl-CoA dehydrogenase"/>
    <property type="match status" value="1"/>
</dbReference>
<evidence type="ECO:0000256" key="10">
    <source>
        <dbReference type="ARBA" id="ARBA00047882"/>
    </source>
</evidence>
<dbReference type="PANTHER" id="PTHR48083">
    <property type="entry name" value="MEDIUM-CHAIN SPECIFIC ACYL-COA DEHYDROGENASE, MITOCHONDRIAL-RELATED"/>
    <property type="match status" value="1"/>
</dbReference>
<dbReference type="KEGG" id="vpe:Varpa_1590"/>
<keyword evidence="8" id="KW-0274">FAD</keyword>
<comment type="pathway">
    <text evidence="2">Lipid metabolism; fatty acid beta-oxidation.</text>
</comment>
<feature type="compositionally biased region" description="Pro residues" evidence="12">
    <location>
        <begin position="734"/>
        <end position="762"/>
    </location>
</feature>
<dbReference type="Pfam" id="PF09317">
    <property type="entry name" value="ACDH_C"/>
    <property type="match status" value="1"/>
</dbReference>
<dbReference type="RefSeq" id="WP_013540041.1">
    <property type="nucleotide sequence ID" value="NC_014931.1"/>
</dbReference>
<comment type="similarity">
    <text evidence="3">Belongs to the acyl-CoA dehydrogenase family.</text>
</comment>
<evidence type="ECO:0000256" key="12">
    <source>
        <dbReference type="SAM" id="MobiDB-lite"/>
    </source>
</evidence>
<dbReference type="OrthoDB" id="9802447at2"/>
<evidence type="ECO:0000256" key="3">
    <source>
        <dbReference type="ARBA" id="ARBA00009347"/>
    </source>
</evidence>
<dbReference type="InterPro" id="IPR036250">
    <property type="entry name" value="AcylCo_DH-like_C"/>
</dbReference>
<feature type="domain" description="Acyl-CoA dehydrogenase/oxidase C-terminal" evidence="13">
    <location>
        <begin position="297"/>
        <end position="444"/>
    </location>
</feature>
<dbReference type="NCBIfam" id="NF007000">
    <property type="entry name" value="PRK09463.1"/>
    <property type="match status" value="1"/>
</dbReference>
<name>E6V3M0_VARPE</name>
<dbReference type="GO" id="GO:0005737">
    <property type="term" value="C:cytoplasm"/>
    <property type="evidence" value="ECO:0007669"/>
    <property type="project" value="TreeGrafter"/>
</dbReference>
<comment type="cofactor">
    <cofactor evidence="1">
        <name>FAD</name>
        <dbReference type="ChEBI" id="CHEBI:57692"/>
    </cofactor>
</comment>
<evidence type="ECO:0000259" key="13">
    <source>
        <dbReference type="Pfam" id="PF00441"/>
    </source>
</evidence>
<dbReference type="InterPro" id="IPR037069">
    <property type="entry name" value="AcylCoA_DH/ox_N_sf"/>
</dbReference>
<evidence type="ECO:0000313" key="17">
    <source>
        <dbReference type="Proteomes" id="UP000008917"/>
    </source>
</evidence>
<reference evidence="17" key="1">
    <citation type="submission" date="2010-12" db="EMBL/GenBank/DDBJ databases">
        <title>Complete sequence of Variovorax paradoxus EPS.</title>
        <authorList>
            <consortium name="US DOE Joint Genome Institute"/>
            <person name="Lucas S."/>
            <person name="Copeland A."/>
            <person name="Lapidus A."/>
            <person name="Cheng J.-F."/>
            <person name="Goodwin L."/>
            <person name="Pitluck S."/>
            <person name="Teshima H."/>
            <person name="Detter J.C."/>
            <person name="Han C."/>
            <person name="Tapia R."/>
            <person name="Land M."/>
            <person name="Hauser L."/>
            <person name="Kyrpides N."/>
            <person name="Ivanova N."/>
            <person name="Ovchinnikova G."/>
            <person name="Orwin P."/>
            <person name="Han J.-I.G."/>
            <person name="Woyke T."/>
        </authorList>
    </citation>
    <scope>NUCLEOTIDE SEQUENCE [LARGE SCALE GENOMIC DNA]</scope>
    <source>
        <strain evidence="17">EPS</strain>
    </source>
</reference>
<sequence length="762" mass="82064">MPLASLIGRWAMQPFSKALPPLGDTERAALEAGTVGFEGQLFAGRPDFDVLSAMGPNQLTEREQAFLHNEVRTLCHMLDDHAIDQAHDLPPEVWRFLREKRFFGMIIPEEFGGLGFGHYAHATVVARIATVNVATAVTVMVPNSLGPAELLLRYGTDAQKEHYLPRLADGRELPCFGLTSPYAGSDAASIPDRGVIVEREFNGKPTRGFLVDFDKRYITLAPVATVVGLAFHAVDESRPEGQRDLGITCALIPVPHEGMEIGRRHRPMDSAFMNGPIHGHQVFVPMDWIIGGEKQVGQGWRMLMECLAAGRAISLPALGSSMQQTALYVSNGYGQIREQFGLPVGKFHAIAGLVAQMSAELYASDAARRFTAAALDKGERPSVASAILKVQLTEAGRRAVNHGMDILGGKGIISGPSNLLGVAYRQAPIAITVEGANILTRALIVFGQGAVRCHPHVLDEMAAVQAKDETALGKALIAHGKHVAVNLWHSLFGAPVLGEPPQELAREARLIARMSAKYALTADLAMGMLGGKLKRMELLSARLGDVLAHLYLASACVWRYRVDAAPELLPFAQAAIRLQLDEAGKILRDLYANLPKAGRRVIGALVLRRTAHLAPLRDVQLIELADLLRTNPRIVERLAPDLSEPAAGGLRDLMHAMELGAQLGDTTAALNKVLRRTNSLEEAARSAPDPELALAYLKAADKVIQVDDFEGPPRNADGRADLERPAGSSSVNPPAEPPPAPSAPQPSARPPERTTPPRVPAA</sequence>
<dbReference type="InterPro" id="IPR050741">
    <property type="entry name" value="Acyl-CoA_dehydrogenase"/>
</dbReference>
<dbReference type="Gene3D" id="1.20.140.10">
    <property type="entry name" value="Butyryl-CoA Dehydrogenase, subunit A, domain 3"/>
    <property type="match status" value="1"/>
</dbReference>
<dbReference type="EC" id="1.3.8.7" evidence="4"/>
<evidence type="ECO:0000256" key="7">
    <source>
        <dbReference type="ARBA" id="ARBA00022630"/>
    </source>
</evidence>
<evidence type="ECO:0000256" key="4">
    <source>
        <dbReference type="ARBA" id="ARBA00012033"/>
    </source>
</evidence>
<organism evidence="16 17">
    <name type="scientific">Variovorax paradoxus (strain EPS)</name>
    <dbReference type="NCBI Taxonomy" id="595537"/>
    <lineage>
        <taxon>Bacteria</taxon>
        <taxon>Pseudomonadati</taxon>
        <taxon>Pseudomonadota</taxon>
        <taxon>Betaproteobacteria</taxon>
        <taxon>Burkholderiales</taxon>
        <taxon>Comamonadaceae</taxon>
        <taxon>Variovorax</taxon>
    </lineage>
</organism>
<dbReference type="GO" id="GO:0004466">
    <property type="term" value="F:long-chain fatty acyl-CoA dehydrogenase activity"/>
    <property type="evidence" value="ECO:0007669"/>
    <property type="project" value="UniProtKB-EC"/>
</dbReference>
<dbReference type="EMBL" id="CP002417">
    <property type="protein sequence ID" value="ADU35800.1"/>
    <property type="molecule type" value="Genomic_DNA"/>
</dbReference>
<dbReference type="AlphaFoldDB" id="E6V3M0"/>
<evidence type="ECO:0000256" key="11">
    <source>
        <dbReference type="ARBA" id="ARBA00049247"/>
    </source>
</evidence>
<dbReference type="GO" id="GO:0050660">
    <property type="term" value="F:flavin adenine dinucleotide binding"/>
    <property type="evidence" value="ECO:0007669"/>
    <property type="project" value="InterPro"/>
</dbReference>
<evidence type="ECO:0000313" key="16">
    <source>
        <dbReference type="EMBL" id="ADU35800.1"/>
    </source>
</evidence>
<evidence type="ECO:0000256" key="2">
    <source>
        <dbReference type="ARBA" id="ARBA00005005"/>
    </source>
</evidence>